<reference evidence="6" key="1">
    <citation type="submission" date="2010-12" db="EMBL/GenBank/DDBJ databases">
        <title>Complete sequence of Bacillus cellulosilyticus DSM 2522.</title>
        <authorList>
            <consortium name="US DOE Joint Genome Institute"/>
            <person name="Lucas S."/>
            <person name="Copeland A."/>
            <person name="Lapidus A."/>
            <person name="Cheng J.-F."/>
            <person name="Bruce D."/>
            <person name="Goodwin L."/>
            <person name="Pitluck S."/>
            <person name="Chertkov O."/>
            <person name="Detter J.C."/>
            <person name="Han C."/>
            <person name="Tapia R."/>
            <person name="Land M."/>
            <person name="Hauser L."/>
            <person name="Jeffries C."/>
            <person name="Kyrpides N."/>
            <person name="Ivanova N."/>
            <person name="Mikhailova N."/>
            <person name="Brumm P."/>
            <person name="Mead D."/>
            <person name="Woyke T."/>
        </authorList>
    </citation>
    <scope>NUCLEOTIDE SEQUENCE [LARGE SCALE GENOMIC DNA]</scope>
    <source>
        <strain evidence="6">DSM 2522</strain>
    </source>
</reference>
<name>E6TQS0_EVAC2</name>
<proteinExistence type="predicted"/>
<feature type="transmembrane region" description="Helical" evidence="5">
    <location>
        <begin position="7"/>
        <end position="35"/>
    </location>
</feature>
<evidence type="ECO:0000313" key="7">
    <source>
        <dbReference type="Proteomes" id="UP000001401"/>
    </source>
</evidence>
<dbReference type="EMBL" id="CP002394">
    <property type="protein sequence ID" value="ADU31695.1"/>
    <property type="molecule type" value="Genomic_DNA"/>
</dbReference>
<evidence type="ECO:0000313" key="6">
    <source>
        <dbReference type="EMBL" id="ADU31695.1"/>
    </source>
</evidence>
<keyword evidence="3 5" id="KW-1133">Transmembrane helix</keyword>
<evidence type="ECO:0000256" key="3">
    <source>
        <dbReference type="ARBA" id="ARBA00022989"/>
    </source>
</evidence>
<feature type="transmembrane region" description="Helical" evidence="5">
    <location>
        <begin position="87"/>
        <end position="108"/>
    </location>
</feature>
<dbReference type="KEGG" id="bco:Bcell_3453"/>
<feature type="transmembrane region" description="Helical" evidence="5">
    <location>
        <begin position="55"/>
        <end position="75"/>
    </location>
</feature>
<accession>E6TQS0</accession>
<feature type="transmembrane region" description="Helical" evidence="5">
    <location>
        <begin position="141"/>
        <end position="166"/>
    </location>
</feature>
<dbReference type="GO" id="GO:0008168">
    <property type="term" value="F:methyltransferase activity"/>
    <property type="evidence" value="ECO:0007669"/>
    <property type="project" value="UniProtKB-KW"/>
</dbReference>
<keyword evidence="6" id="KW-0489">Methyltransferase</keyword>
<dbReference type="eggNOG" id="COG2020">
    <property type="taxonomic scope" value="Bacteria"/>
</dbReference>
<dbReference type="InterPro" id="IPR052527">
    <property type="entry name" value="Metal_cation-efflux_comp"/>
</dbReference>
<dbReference type="PANTHER" id="PTHR43847:SF1">
    <property type="entry name" value="BLL3993 PROTEIN"/>
    <property type="match status" value="1"/>
</dbReference>
<keyword evidence="2 5" id="KW-0812">Transmembrane</keyword>
<dbReference type="HOGENOM" id="CLU_065200_1_3_9"/>
<dbReference type="Gene3D" id="1.20.120.1630">
    <property type="match status" value="1"/>
</dbReference>
<dbReference type="Pfam" id="PF04191">
    <property type="entry name" value="PEMT"/>
    <property type="match status" value="1"/>
</dbReference>
<evidence type="ECO:0000256" key="5">
    <source>
        <dbReference type="SAM" id="Phobius"/>
    </source>
</evidence>
<dbReference type="InterPro" id="IPR007318">
    <property type="entry name" value="Phopholipid_MeTrfase"/>
</dbReference>
<evidence type="ECO:0000256" key="1">
    <source>
        <dbReference type="ARBA" id="ARBA00004127"/>
    </source>
</evidence>
<dbReference type="Proteomes" id="UP000001401">
    <property type="component" value="Chromosome"/>
</dbReference>
<sequence>MKNIIFLANFFIVAHSMYMNITSILFITLLIAWFVEWFIFQESTGKEKEVHNRALLLKGIVAITVLFSIIVSVLLRNVIGQQMSFSSIIGLFLLAQGIVLRYWTYFLIKPYFSRSISNNDVRPLFSHGPFRFSRHPLHSGLFLITLGIGLFLSGHWMSILCTFLLLGSALHYTMIMEESIFKEKYGDIYTYWCRHRYRLVPFLY</sequence>
<organism evidence="6 7">
    <name type="scientific">Evansella cellulosilytica (strain ATCC 21833 / DSM 2522 / FERM P-1141 / JCM 9156 / N-4)</name>
    <name type="common">Bacillus cellulosilyticus</name>
    <dbReference type="NCBI Taxonomy" id="649639"/>
    <lineage>
        <taxon>Bacteria</taxon>
        <taxon>Bacillati</taxon>
        <taxon>Bacillota</taxon>
        <taxon>Bacilli</taxon>
        <taxon>Bacillales</taxon>
        <taxon>Bacillaceae</taxon>
        <taxon>Evansella</taxon>
    </lineage>
</organism>
<dbReference type="GO" id="GO:0012505">
    <property type="term" value="C:endomembrane system"/>
    <property type="evidence" value="ECO:0007669"/>
    <property type="project" value="UniProtKB-SubCell"/>
</dbReference>
<dbReference type="GO" id="GO:0032259">
    <property type="term" value="P:methylation"/>
    <property type="evidence" value="ECO:0007669"/>
    <property type="project" value="UniProtKB-KW"/>
</dbReference>
<dbReference type="STRING" id="649639.Bcell_3453"/>
<dbReference type="AlphaFoldDB" id="E6TQS0"/>
<keyword evidence="4 5" id="KW-0472">Membrane</keyword>
<gene>
    <name evidence="6" type="ordered locus">Bcell_3453</name>
</gene>
<keyword evidence="6" id="KW-0808">Transferase</keyword>
<dbReference type="PANTHER" id="PTHR43847">
    <property type="entry name" value="BLL3993 PROTEIN"/>
    <property type="match status" value="1"/>
</dbReference>
<keyword evidence="7" id="KW-1185">Reference proteome</keyword>
<evidence type="ECO:0000256" key="2">
    <source>
        <dbReference type="ARBA" id="ARBA00022692"/>
    </source>
</evidence>
<comment type="subcellular location">
    <subcellularLocation>
        <location evidence="1">Endomembrane system</location>
        <topology evidence="1">Multi-pass membrane protein</topology>
    </subcellularLocation>
</comment>
<protein>
    <submittedName>
        <fullName evidence="6">Isoprenylcysteine carboxyl methyltransferase</fullName>
    </submittedName>
</protein>
<evidence type="ECO:0000256" key="4">
    <source>
        <dbReference type="ARBA" id="ARBA00023136"/>
    </source>
</evidence>